<feature type="transmembrane region" description="Helical" evidence="5">
    <location>
        <begin position="79"/>
        <end position="99"/>
    </location>
</feature>
<feature type="region of interest" description="Disordered" evidence="6">
    <location>
        <begin position="259"/>
        <end position="293"/>
    </location>
</feature>
<evidence type="ECO:0000256" key="2">
    <source>
        <dbReference type="ARBA" id="ARBA00022692"/>
    </source>
</evidence>
<keyword evidence="3 5" id="KW-1133">Transmembrane helix</keyword>
<comment type="similarity">
    <text evidence="5">Belongs to the TPT transporter family. SLC35D subfamily.</text>
</comment>
<keyword evidence="5" id="KW-0968">Cytoplasmic vesicle</keyword>
<feature type="transmembrane region" description="Helical" evidence="5">
    <location>
        <begin position="207"/>
        <end position="227"/>
    </location>
</feature>
<evidence type="ECO:0000256" key="1">
    <source>
        <dbReference type="ARBA" id="ARBA00004141"/>
    </source>
</evidence>
<organism evidence="7 8">
    <name type="scientific">Zancudomyces culisetae</name>
    <name type="common">Gut fungus</name>
    <name type="synonym">Smittium culisetae</name>
    <dbReference type="NCBI Taxonomy" id="1213189"/>
    <lineage>
        <taxon>Eukaryota</taxon>
        <taxon>Fungi</taxon>
        <taxon>Fungi incertae sedis</taxon>
        <taxon>Zoopagomycota</taxon>
        <taxon>Kickxellomycotina</taxon>
        <taxon>Harpellomycetes</taxon>
        <taxon>Harpellales</taxon>
        <taxon>Legeriomycetaceae</taxon>
        <taxon>Zancudomyces</taxon>
    </lineage>
</organism>
<sequence length="293" mass="32668">MLLLVIAGKLSSDIKYRALNKKDVQKWMPVALSQSMMLYTGAKALQYLNVPLFTVFKNLTIIAVAYGERFVFKTPVTPLMLSSFFLMVLSSIVGALNDIKFNLQGYTWVIMNCVCTAFYVVVMRKVILTVNFKDFDTVYYNNFLTLGIFVLLSLFTEPWTKFYDFYKHNENSAELMSYISANSVSAISAFAISYTSAWCIRTTSSTTYSMTGALNKLPIAVFSMLWFPDPVSFGAVLAVILGFSAGILYTHAKNVAKRETPVGKQSLPPPATLNTSTSDYGDKDVLASPNRKD</sequence>
<keyword evidence="5" id="KW-0256">Endoplasmic reticulum</keyword>
<gene>
    <name evidence="7" type="ORF">AX774_g7780</name>
</gene>
<comment type="subunit">
    <text evidence="5">Homooligomer.</text>
</comment>
<feature type="transmembrane region" description="Helical" evidence="5">
    <location>
        <begin position="138"/>
        <end position="155"/>
    </location>
</feature>
<dbReference type="InterPro" id="IPR050186">
    <property type="entry name" value="TPT_transporter"/>
</dbReference>
<comment type="function">
    <text evidence="5">Involved in the import of GDP-mannose from the cytoplasm into the Golgi lumen.</text>
</comment>
<feature type="compositionally biased region" description="Basic and acidic residues" evidence="6">
    <location>
        <begin position="280"/>
        <end position="293"/>
    </location>
</feature>
<reference evidence="8" key="1">
    <citation type="submission" date="2017-01" db="EMBL/GenBank/DDBJ databases">
        <authorList>
            <person name="Wang Y."/>
            <person name="White M."/>
            <person name="Kvist S."/>
            <person name="Moncalvo J.-M."/>
        </authorList>
    </citation>
    <scope>NUCLEOTIDE SEQUENCE [LARGE SCALE GENOMIC DNA]</scope>
    <source>
        <strain evidence="8">COL-18-3</strain>
    </source>
</reference>
<protein>
    <recommendedName>
        <fullName evidence="5">GDP-mannose transporter</fullName>
        <shortName evidence="5">GMT</shortName>
    </recommendedName>
</protein>
<comment type="caution">
    <text evidence="7">The sequence shown here is derived from an EMBL/GenBank/DDBJ whole genome shotgun (WGS) entry which is preliminary data.</text>
</comment>
<feature type="transmembrane region" description="Helical" evidence="5">
    <location>
        <begin position="233"/>
        <end position="250"/>
    </location>
</feature>
<feature type="transmembrane region" description="Helical" evidence="5">
    <location>
        <begin position="44"/>
        <end position="67"/>
    </location>
</feature>
<dbReference type="GO" id="GO:0000139">
    <property type="term" value="C:Golgi membrane"/>
    <property type="evidence" value="ECO:0007669"/>
    <property type="project" value="UniProtKB-SubCell"/>
</dbReference>
<feature type="transmembrane region" description="Helical" evidence="5">
    <location>
        <begin position="105"/>
        <end position="126"/>
    </location>
</feature>
<evidence type="ECO:0000256" key="4">
    <source>
        <dbReference type="ARBA" id="ARBA00023136"/>
    </source>
</evidence>
<keyword evidence="8" id="KW-1185">Reference proteome</keyword>
<name>A0A1R1PD78_ZANCU</name>
<dbReference type="EMBL" id="LSSK01001778">
    <property type="protein sequence ID" value="OMH78822.1"/>
    <property type="molecule type" value="Genomic_DNA"/>
</dbReference>
<dbReference type="Proteomes" id="UP000188320">
    <property type="component" value="Unassembled WGS sequence"/>
</dbReference>
<dbReference type="AlphaFoldDB" id="A0A1R1PD78"/>
<dbReference type="OrthoDB" id="417037at2759"/>
<evidence type="ECO:0000256" key="5">
    <source>
        <dbReference type="RuleBase" id="RU367097"/>
    </source>
</evidence>
<keyword evidence="5" id="KW-0333">Golgi apparatus</keyword>
<dbReference type="NCBIfam" id="TIGR00803">
    <property type="entry name" value="nst"/>
    <property type="match status" value="1"/>
</dbReference>
<accession>A0A1R1PD78</accession>
<evidence type="ECO:0000313" key="7">
    <source>
        <dbReference type="EMBL" id="OMH78822.1"/>
    </source>
</evidence>
<evidence type="ECO:0000256" key="6">
    <source>
        <dbReference type="SAM" id="MobiDB-lite"/>
    </source>
</evidence>
<comment type="subcellular location">
    <subcellularLocation>
        <location evidence="5">Golgi apparatus membrane</location>
        <topology evidence="5">Multi-pass membrane protein</topology>
    </subcellularLocation>
    <subcellularLocation>
        <location evidence="5">Cytoplasmic vesicle membrane</location>
        <topology evidence="5">Multi-pass membrane protein</topology>
    </subcellularLocation>
    <subcellularLocation>
        <location evidence="5">Endoplasmic reticulum membrane</location>
        <topology evidence="5">Multi-pass membrane protein</topology>
    </subcellularLocation>
    <subcellularLocation>
        <location evidence="1">Membrane</location>
        <topology evidence="1">Multi-pass membrane protein</topology>
    </subcellularLocation>
</comment>
<proteinExistence type="inferred from homology"/>
<keyword evidence="2 5" id="KW-0812">Transmembrane</keyword>
<keyword evidence="4 5" id="KW-0472">Membrane</keyword>
<dbReference type="GO" id="GO:0030659">
    <property type="term" value="C:cytoplasmic vesicle membrane"/>
    <property type="evidence" value="ECO:0007669"/>
    <property type="project" value="UniProtKB-SubCell"/>
</dbReference>
<feature type="transmembrane region" description="Helical" evidence="5">
    <location>
        <begin position="175"/>
        <end position="195"/>
    </location>
</feature>
<keyword evidence="5" id="KW-0813">Transport</keyword>
<keyword evidence="5" id="KW-0762">Sugar transport</keyword>
<dbReference type="PANTHER" id="PTHR11132">
    <property type="entry name" value="SOLUTE CARRIER FAMILY 35"/>
    <property type="match status" value="1"/>
</dbReference>
<evidence type="ECO:0000313" key="8">
    <source>
        <dbReference type="Proteomes" id="UP000188320"/>
    </source>
</evidence>
<evidence type="ECO:0000256" key="3">
    <source>
        <dbReference type="ARBA" id="ARBA00022989"/>
    </source>
</evidence>
<dbReference type="GO" id="GO:0005789">
    <property type="term" value="C:endoplasmic reticulum membrane"/>
    <property type="evidence" value="ECO:0007669"/>
    <property type="project" value="UniProtKB-SubCell"/>
</dbReference>